<reference evidence="2 3" key="1">
    <citation type="journal article" date="2019" name="Int. J. Syst. Evol. Microbiol.">
        <title>The Global Catalogue of Microorganisms (GCM) 10K type strain sequencing project: providing services to taxonomists for standard genome sequencing and annotation.</title>
        <authorList>
            <consortium name="The Broad Institute Genomics Platform"/>
            <consortium name="The Broad Institute Genome Sequencing Center for Infectious Disease"/>
            <person name="Wu L."/>
            <person name="Ma J."/>
        </authorList>
    </citation>
    <scope>NUCLEOTIDE SEQUENCE [LARGE SCALE GENOMIC DNA]</scope>
    <source>
        <strain evidence="2 3">JCM 13022</strain>
    </source>
</reference>
<dbReference type="NCBIfam" id="TIGR03082">
    <property type="entry name" value="Gneg_AbrB_dup"/>
    <property type="match status" value="1"/>
</dbReference>
<gene>
    <name evidence="2" type="ORF">GCM10009675_10250</name>
</gene>
<feature type="transmembrane region" description="Helical" evidence="1">
    <location>
        <begin position="81"/>
        <end position="104"/>
    </location>
</feature>
<evidence type="ECO:0000256" key="1">
    <source>
        <dbReference type="SAM" id="Phobius"/>
    </source>
</evidence>
<dbReference type="Proteomes" id="UP001500467">
    <property type="component" value="Unassembled WGS sequence"/>
</dbReference>
<keyword evidence="1" id="KW-0472">Membrane</keyword>
<dbReference type="EMBL" id="BAAALM010000005">
    <property type="protein sequence ID" value="GAA1197035.1"/>
    <property type="molecule type" value="Genomic_DNA"/>
</dbReference>
<dbReference type="PANTHER" id="PTHR38457">
    <property type="entry name" value="REGULATOR ABRB-RELATED"/>
    <property type="match status" value="1"/>
</dbReference>
<organism evidence="2 3">
    <name type="scientific">Prauserella alba</name>
    <dbReference type="NCBI Taxonomy" id="176898"/>
    <lineage>
        <taxon>Bacteria</taxon>
        <taxon>Bacillati</taxon>
        <taxon>Actinomycetota</taxon>
        <taxon>Actinomycetes</taxon>
        <taxon>Pseudonocardiales</taxon>
        <taxon>Pseudonocardiaceae</taxon>
        <taxon>Prauserella</taxon>
    </lineage>
</organism>
<evidence type="ECO:0000313" key="3">
    <source>
        <dbReference type="Proteomes" id="UP001500467"/>
    </source>
</evidence>
<dbReference type="PANTHER" id="PTHR38457:SF1">
    <property type="entry name" value="REGULATOR ABRB-RELATED"/>
    <property type="match status" value="1"/>
</dbReference>
<dbReference type="Pfam" id="PF05145">
    <property type="entry name" value="AbrB"/>
    <property type="match status" value="1"/>
</dbReference>
<keyword evidence="1" id="KW-0812">Transmembrane</keyword>
<sequence length="179" mass="18393">MESVALVAVMAGSLGTALVFRWARIPLWALTGGLVGAAVVNLGIGLEVEAPDLVTSGAKLLIGTAIGATLSPDVFRQFMHFFGPGVLAVTTVLAVGVFFGWGFAAWGLMEPGESMFGLLPGGVGEMVATAASLGLDGAVVTGAHMVRLLTVVLSLPLILRAAEAIHRRWIAGRGNGQEE</sequence>
<evidence type="ECO:0008006" key="4">
    <source>
        <dbReference type="Google" id="ProtNLM"/>
    </source>
</evidence>
<keyword evidence="3" id="KW-1185">Reference proteome</keyword>
<feature type="transmembrane region" description="Helical" evidence="1">
    <location>
        <begin position="141"/>
        <end position="159"/>
    </location>
</feature>
<dbReference type="InterPro" id="IPR017516">
    <property type="entry name" value="AbrB_dup"/>
</dbReference>
<comment type="caution">
    <text evidence="2">The sequence shown here is derived from an EMBL/GenBank/DDBJ whole genome shotgun (WGS) entry which is preliminary data.</text>
</comment>
<proteinExistence type="predicted"/>
<dbReference type="RefSeq" id="WP_253856042.1">
    <property type="nucleotide sequence ID" value="NZ_BAAALM010000005.1"/>
</dbReference>
<dbReference type="InterPro" id="IPR007820">
    <property type="entry name" value="AbrB_fam"/>
</dbReference>
<name>A0ABN1V8M7_9PSEU</name>
<evidence type="ECO:0000313" key="2">
    <source>
        <dbReference type="EMBL" id="GAA1197035.1"/>
    </source>
</evidence>
<protein>
    <recommendedName>
        <fullName evidence="4">AbrB family transcriptional regulator</fullName>
    </recommendedName>
</protein>
<accession>A0ABN1V8M7</accession>
<keyword evidence="1" id="KW-1133">Transmembrane helix</keyword>